<dbReference type="Proteomes" id="UP000030853">
    <property type="component" value="Unassembled WGS sequence"/>
</dbReference>
<reference evidence="1 2" key="1">
    <citation type="submission" date="2014-11" db="EMBL/GenBank/DDBJ databases">
        <title>Genome sequencing of Pantoea rodasii ND03.</title>
        <authorList>
            <person name="Muhamad Yunos N.Y."/>
            <person name="Chan K.-G."/>
        </authorList>
    </citation>
    <scope>NUCLEOTIDE SEQUENCE [LARGE SCALE GENOMIC DNA]</scope>
    <source>
        <strain evidence="1 2">ND03</strain>
    </source>
</reference>
<proteinExistence type="predicted"/>
<dbReference type="AlphaFoldDB" id="A0A0B1RF55"/>
<organism evidence="1 2">
    <name type="scientific">Pantoea rodasii</name>
    <dbReference type="NCBI Taxonomy" id="1076549"/>
    <lineage>
        <taxon>Bacteria</taxon>
        <taxon>Pseudomonadati</taxon>
        <taxon>Pseudomonadota</taxon>
        <taxon>Gammaproteobacteria</taxon>
        <taxon>Enterobacterales</taxon>
        <taxon>Erwiniaceae</taxon>
        <taxon>Pantoea</taxon>
    </lineage>
</organism>
<dbReference type="EMBL" id="JTJJ01000011">
    <property type="protein sequence ID" value="KHJ69720.1"/>
    <property type="molecule type" value="Genomic_DNA"/>
</dbReference>
<dbReference type="RefSeq" id="WP_039328010.1">
    <property type="nucleotide sequence ID" value="NZ_JTJJ01000011.1"/>
</dbReference>
<evidence type="ECO:0000313" key="2">
    <source>
        <dbReference type="Proteomes" id="UP000030853"/>
    </source>
</evidence>
<gene>
    <name evidence="1" type="ORF">QU24_02385</name>
</gene>
<sequence length="84" mass="9308">MPDNDHNQNQMIIGEAAVHLAMNNADITVGSLIRELADMAAVEKNPARCVQIRGAKRWLRGFESSPGNQDELRWLTSAGRGVRH</sequence>
<name>A0A0B1RF55_9GAMM</name>
<evidence type="ECO:0000313" key="1">
    <source>
        <dbReference type="EMBL" id="KHJ69720.1"/>
    </source>
</evidence>
<protein>
    <submittedName>
        <fullName evidence="1">Uncharacterized protein</fullName>
    </submittedName>
</protein>
<comment type="caution">
    <text evidence="1">The sequence shown here is derived from an EMBL/GenBank/DDBJ whole genome shotgun (WGS) entry which is preliminary data.</text>
</comment>
<accession>A0A0B1RF55</accession>